<sequence length="99" mass="11128">MLYRITSLSRGIFLLSGNSISGKSTKGSGLTFLKSFPTLPRPRPRPLNAISKEENWAIGSEVAWSRGPCRCKCATAPVRRVVRRRRVVRWTGDGEKLRK</sequence>
<evidence type="ECO:0000313" key="1">
    <source>
        <dbReference type="EMBL" id="MBA4627296.1"/>
    </source>
</evidence>
<dbReference type="AlphaFoldDB" id="A0A7C8YUS6"/>
<protein>
    <submittedName>
        <fullName evidence="1">Uncharacterized protein</fullName>
    </submittedName>
</protein>
<organism evidence="1">
    <name type="scientific">Opuntia streptacantha</name>
    <name type="common">Prickly pear cactus</name>
    <name type="synonym">Opuntia cardona</name>
    <dbReference type="NCBI Taxonomy" id="393608"/>
    <lineage>
        <taxon>Eukaryota</taxon>
        <taxon>Viridiplantae</taxon>
        <taxon>Streptophyta</taxon>
        <taxon>Embryophyta</taxon>
        <taxon>Tracheophyta</taxon>
        <taxon>Spermatophyta</taxon>
        <taxon>Magnoliopsida</taxon>
        <taxon>eudicotyledons</taxon>
        <taxon>Gunneridae</taxon>
        <taxon>Pentapetalae</taxon>
        <taxon>Caryophyllales</taxon>
        <taxon>Cactineae</taxon>
        <taxon>Cactaceae</taxon>
        <taxon>Opuntioideae</taxon>
        <taxon>Opuntia</taxon>
    </lineage>
</organism>
<reference evidence="1" key="1">
    <citation type="journal article" date="2013" name="J. Plant Res.">
        <title>Effect of fungi and light on seed germination of three Opuntia species from semiarid lands of central Mexico.</title>
        <authorList>
            <person name="Delgado-Sanchez P."/>
            <person name="Jimenez-Bremont J.F."/>
            <person name="Guerrero-Gonzalez Mde L."/>
            <person name="Flores J."/>
        </authorList>
    </citation>
    <scope>NUCLEOTIDE SEQUENCE</scope>
    <source>
        <tissue evidence="1">Cladode</tissue>
    </source>
</reference>
<name>A0A7C8YUS6_OPUST</name>
<accession>A0A7C8YUS6</accession>
<dbReference type="EMBL" id="GISG01061018">
    <property type="protein sequence ID" value="MBA4627296.1"/>
    <property type="molecule type" value="Transcribed_RNA"/>
</dbReference>
<proteinExistence type="predicted"/>
<reference evidence="1" key="2">
    <citation type="submission" date="2020-07" db="EMBL/GenBank/DDBJ databases">
        <authorList>
            <person name="Vera ALvarez R."/>
            <person name="Arias-Moreno D.M."/>
            <person name="Jimenez-Jacinto V."/>
            <person name="Jimenez-Bremont J.F."/>
            <person name="Swaminathan K."/>
            <person name="Moose S.P."/>
            <person name="Guerrero-Gonzalez M.L."/>
            <person name="Marino-Ramirez L."/>
            <person name="Landsman D."/>
            <person name="Rodriguez-Kessler M."/>
            <person name="Delgado-Sanchez P."/>
        </authorList>
    </citation>
    <scope>NUCLEOTIDE SEQUENCE</scope>
    <source>
        <tissue evidence="1">Cladode</tissue>
    </source>
</reference>